<accession>A0ABS4QJN5</accession>
<comment type="caution">
    <text evidence="3">The sequence shown here is derived from an EMBL/GenBank/DDBJ whole genome shotgun (WGS) entry which is preliminary data.</text>
</comment>
<dbReference type="InterPro" id="IPR052336">
    <property type="entry name" value="MlaD_Phospholipid_Transporter"/>
</dbReference>
<dbReference type="EMBL" id="JAGGMR010000001">
    <property type="protein sequence ID" value="MBP2191911.1"/>
    <property type="molecule type" value="Genomic_DNA"/>
</dbReference>
<feature type="domain" description="Mce/MlaD" evidence="1">
    <location>
        <begin position="34"/>
        <end position="107"/>
    </location>
</feature>
<dbReference type="Pfam" id="PF11887">
    <property type="entry name" value="Mce4_CUP1"/>
    <property type="match status" value="1"/>
</dbReference>
<evidence type="ECO:0000259" key="2">
    <source>
        <dbReference type="Pfam" id="PF11887"/>
    </source>
</evidence>
<dbReference type="PANTHER" id="PTHR33371:SF4">
    <property type="entry name" value="INTERMEMBRANE PHOSPHOLIPID TRANSPORT SYSTEM BINDING PROTEIN MLAD"/>
    <property type="match status" value="1"/>
</dbReference>
<dbReference type="InterPro" id="IPR003399">
    <property type="entry name" value="Mce/MlaD"/>
</dbReference>
<evidence type="ECO:0000259" key="1">
    <source>
        <dbReference type="Pfam" id="PF02470"/>
    </source>
</evidence>
<dbReference type="Proteomes" id="UP001519325">
    <property type="component" value="Unassembled WGS sequence"/>
</dbReference>
<dbReference type="Pfam" id="PF02470">
    <property type="entry name" value="MlaD"/>
    <property type="match status" value="1"/>
</dbReference>
<sequence>MRSPRVRRVAGALLVVIVLAAGAVAVQRIWFEPTAIRAVFSSATAIYQGDDVRIAGVKVGRIASIEPRGTTTEMVLDIDRNVSIPADAKAVIVAQSLIAARYVQLTPSYRGSGAVLTEGAVIPLERTASPVEWDEIKTQLTRLATDLGPDTLSSSSTGRFIDSAANALAGNGEKLRQTLTQLSGVGRILANGSGDIVEIIENLQRFVTVLRGSNVQIVEFQNRLATLSSLLDDSRSDLDAALSNLSVAVGDIQRFVRGNHDKASEQVLRLANVTQNLVDHRGDLEELLHLFPTSLANFYNIYNPDTATEAGVFALNNFTNPIQFICGGIASLENLTAAESAIRCRDYLGPFLKLLEFNYLPVAVNPVLSPTANPDNLIYTEPHLIPQVVDTQAQAPTLPSLLDILFPGGGR</sequence>
<reference evidence="3 4" key="1">
    <citation type="submission" date="2021-03" db="EMBL/GenBank/DDBJ databases">
        <title>Sequencing the genomes of 1000 actinobacteria strains.</title>
        <authorList>
            <person name="Klenk H.-P."/>
        </authorList>
    </citation>
    <scope>NUCLEOTIDE SEQUENCE [LARGE SCALE GENOMIC DNA]</scope>
    <source>
        <strain evidence="3 4">DSM 45516</strain>
    </source>
</reference>
<protein>
    <submittedName>
        <fullName evidence="3">Virulence factor Mce-like protein</fullName>
    </submittedName>
</protein>
<gene>
    <name evidence="3" type="ORF">BJ987_004812</name>
</gene>
<feature type="domain" description="Mammalian cell entry C-terminal" evidence="2">
    <location>
        <begin position="113"/>
        <end position="289"/>
    </location>
</feature>
<dbReference type="InterPro" id="IPR024516">
    <property type="entry name" value="Mce_C"/>
</dbReference>
<proteinExistence type="predicted"/>
<evidence type="ECO:0000313" key="4">
    <source>
        <dbReference type="Proteomes" id="UP001519325"/>
    </source>
</evidence>
<keyword evidence="4" id="KW-1185">Reference proteome</keyword>
<evidence type="ECO:0000313" key="3">
    <source>
        <dbReference type="EMBL" id="MBP2191911.1"/>
    </source>
</evidence>
<dbReference type="InterPro" id="IPR005693">
    <property type="entry name" value="Mce"/>
</dbReference>
<organism evidence="3 4">
    <name type="scientific">Nocardia goodfellowii</name>
    <dbReference type="NCBI Taxonomy" id="882446"/>
    <lineage>
        <taxon>Bacteria</taxon>
        <taxon>Bacillati</taxon>
        <taxon>Actinomycetota</taxon>
        <taxon>Actinomycetes</taxon>
        <taxon>Mycobacteriales</taxon>
        <taxon>Nocardiaceae</taxon>
        <taxon>Nocardia</taxon>
    </lineage>
</organism>
<dbReference type="NCBIfam" id="TIGR00996">
    <property type="entry name" value="Mtu_fam_mce"/>
    <property type="match status" value="1"/>
</dbReference>
<dbReference type="RefSeq" id="WP_209894235.1">
    <property type="nucleotide sequence ID" value="NZ_JAGGMR010000001.1"/>
</dbReference>
<dbReference type="PANTHER" id="PTHR33371">
    <property type="entry name" value="INTERMEMBRANE PHOSPHOLIPID TRANSPORT SYSTEM BINDING PROTEIN MLAD-RELATED"/>
    <property type="match status" value="1"/>
</dbReference>
<name>A0ABS4QJN5_9NOCA</name>